<dbReference type="OrthoDB" id="3044029at2759"/>
<dbReference type="Gene3D" id="3.10.350.10">
    <property type="entry name" value="LysM domain"/>
    <property type="match status" value="1"/>
</dbReference>
<dbReference type="AlphaFoldDB" id="A0A8H7PM49"/>
<dbReference type="Proteomes" id="UP000612746">
    <property type="component" value="Unassembled WGS sequence"/>
</dbReference>
<feature type="domain" description="LysM" evidence="5">
    <location>
        <begin position="33"/>
        <end position="79"/>
    </location>
</feature>
<sequence length="422" mass="44058">MRIAALSFFAAALAAVAVEAAPNNLAMTVSCSTQYIVQANDKCYKIAHAYNIAASNLLKWNPQVNSACTNLYIGERLCLSAPNTVKSLVATKGSTTTKKTSTKKASTSTKKSSTTTKKASTTTKKSSTSTKKSSTTTKKASTSTKKVSTSTKKSSTSTKKSSTSTKKSSTTTKKTSTTATKTSTIHVIVPTTAQCASDVDCPGVYCCNLFNKQCVLDPNNNICGIQPTTKVATVVSGKTTTTKVAATTAKTVVAAVPSYVPGVTVALNSKSSFCLLLPPSAGNKANNGNKQDVEAVSDSEDYAVSFCTVADINAPKARAMPAGFITSANYQTNSTAGFIQVTGSINPAAYGLSANDQGGQYDNHGSGKPAHSACAGFPYYVQMVEPNINGFCIRCCTNYQDCNASRSEYGCHRVVPPLTKSV</sequence>
<gene>
    <name evidence="6" type="ORF">INT44_007256</name>
</gene>
<comment type="caution">
    <text evidence="6">The sequence shown here is derived from an EMBL/GenBank/DDBJ whole genome shotgun (WGS) entry which is preliminary data.</text>
</comment>
<keyword evidence="4" id="KW-0732">Signal</keyword>
<evidence type="ECO:0000256" key="2">
    <source>
        <dbReference type="ARBA" id="ARBA00023026"/>
    </source>
</evidence>
<evidence type="ECO:0000256" key="3">
    <source>
        <dbReference type="SAM" id="MobiDB-lite"/>
    </source>
</evidence>
<dbReference type="InterPro" id="IPR052210">
    <property type="entry name" value="LysM1-like"/>
</dbReference>
<dbReference type="PANTHER" id="PTHR34997">
    <property type="entry name" value="AM15"/>
    <property type="match status" value="1"/>
</dbReference>
<keyword evidence="2" id="KW-0843">Virulence</keyword>
<dbReference type="InterPro" id="IPR036779">
    <property type="entry name" value="LysM_dom_sf"/>
</dbReference>
<dbReference type="GO" id="GO:0008061">
    <property type="term" value="F:chitin binding"/>
    <property type="evidence" value="ECO:0007669"/>
    <property type="project" value="UniProtKB-KW"/>
</dbReference>
<dbReference type="CDD" id="cd00118">
    <property type="entry name" value="LysM"/>
    <property type="match status" value="1"/>
</dbReference>
<keyword evidence="7" id="KW-1185">Reference proteome</keyword>
<dbReference type="PROSITE" id="PS51257">
    <property type="entry name" value="PROKAR_LIPOPROTEIN"/>
    <property type="match status" value="1"/>
</dbReference>
<proteinExistence type="predicted"/>
<feature type="chain" id="PRO_5034064362" description="LysM domain-containing protein" evidence="4">
    <location>
        <begin position="21"/>
        <end position="422"/>
    </location>
</feature>
<dbReference type="InterPro" id="IPR018392">
    <property type="entry name" value="LysM"/>
</dbReference>
<organism evidence="6 7">
    <name type="scientific">Umbelopsis vinacea</name>
    <dbReference type="NCBI Taxonomy" id="44442"/>
    <lineage>
        <taxon>Eukaryota</taxon>
        <taxon>Fungi</taxon>
        <taxon>Fungi incertae sedis</taxon>
        <taxon>Mucoromycota</taxon>
        <taxon>Mucoromycotina</taxon>
        <taxon>Umbelopsidomycetes</taxon>
        <taxon>Umbelopsidales</taxon>
        <taxon>Umbelopsidaceae</taxon>
        <taxon>Umbelopsis</taxon>
    </lineage>
</organism>
<evidence type="ECO:0000256" key="1">
    <source>
        <dbReference type="ARBA" id="ARBA00022669"/>
    </source>
</evidence>
<feature type="region of interest" description="Disordered" evidence="3">
    <location>
        <begin position="96"/>
        <end position="176"/>
    </location>
</feature>
<protein>
    <recommendedName>
        <fullName evidence="5">LysM domain-containing protein</fullName>
    </recommendedName>
</protein>
<reference evidence="6" key="1">
    <citation type="submission" date="2020-12" db="EMBL/GenBank/DDBJ databases">
        <title>Metabolic potential, ecology and presence of endohyphal bacteria is reflected in genomic diversity of Mucoromycotina.</title>
        <authorList>
            <person name="Muszewska A."/>
            <person name="Okrasinska A."/>
            <person name="Steczkiewicz K."/>
            <person name="Drgas O."/>
            <person name="Orlowska M."/>
            <person name="Perlinska-Lenart U."/>
            <person name="Aleksandrzak-Piekarczyk T."/>
            <person name="Szatraj K."/>
            <person name="Zielenkiewicz U."/>
            <person name="Pilsyk S."/>
            <person name="Malc E."/>
            <person name="Mieczkowski P."/>
            <person name="Kruszewska J.S."/>
            <person name="Biernat P."/>
            <person name="Pawlowska J."/>
        </authorList>
    </citation>
    <scope>NUCLEOTIDE SEQUENCE</scope>
    <source>
        <strain evidence="6">WA0000051536</strain>
    </source>
</reference>
<name>A0A8H7PM49_9FUNG</name>
<accession>A0A8H7PM49</accession>
<evidence type="ECO:0000256" key="4">
    <source>
        <dbReference type="SAM" id="SignalP"/>
    </source>
</evidence>
<keyword evidence="1" id="KW-0147">Chitin-binding</keyword>
<evidence type="ECO:0000313" key="6">
    <source>
        <dbReference type="EMBL" id="KAG2176592.1"/>
    </source>
</evidence>
<dbReference type="EMBL" id="JAEPRA010000013">
    <property type="protein sequence ID" value="KAG2176592.1"/>
    <property type="molecule type" value="Genomic_DNA"/>
</dbReference>
<feature type="signal peptide" evidence="4">
    <location>
        <begin position="1"/>
        <end position="20"/>
    </location>
</feature>
<dbReference type="PROSITE" id="PS51782">
    <property type="entry name" value="LYSM"/>
    <property type="match status" value="1"/>
</dbReference>
<dbReference type="SMART" id="SM00257">
    <property type="entry name" value="LysM"/>
    <property type="match status" value="1"/>
</dbReference>
<dbReference type="SUPFAM" id="SSF54106">
    <property type="entry name" value="LysM domain"/>
    <property type="match status" value="1"/>
</dbReference>
<dbReference type="PANTHER" id="PTHR34997:SF1">
    <property type="entry name" value="PEPTIDOGLYCAN-BINDING LYSIN DOMAIN"/>
    <property type="match status" value="1"/>
</dbReference>
<evidence type="ECO:0000313" key="7">
    <source>
        <dbReference type="Proteomes" id="UP000612746"/>
    </source>
</evidence>
<evidence type="ECO:0000259" key="5">
    <source>
        <dbReference type="PROSITE" id="PS51782"/>
    </source>
</evidence>
<dbReference type="Pfam" id="PF01476">
    <property type="entry name" value="LysM"/>
    <property type="match status" value="1"/>
</dbReference>